<dbReference type="SUPFAM" id="SSF82784">
    <property type="entry name" value="OsmC-like"/>
    <property type="match status" value="1"/>
</dbReference>
<proteinExistence type="predicted"/>
<dbReference type="Proteomes" id="UP000199072">
    <property type="component" value="Unassembled WGS sequence"/>
</dbReference>
<dbReference type="InterPro" id="IPR019904">
    <property type="entry name" value="Peroxiredoxin_OsmC"/>
</dbReference>
<organism evidence="1 2">
    <name type="scientific">Mucilaginibacter pineti</name>
    <dbReference type="NCBI Taxonomy" id="1391627"/>
    <lineage>
        <taxon>Bacteria</taxon>
        <taxon>Pseudomonadati</taxon>
        <taxon>Bacteroidota</taxon>
        <taxon>Sphingobacteriia</taxon>
        <taxon>Sphingobacteriales</taxon>
        <taxon>Sphingobacteriaceae</taxon>
        <taxon>Mucilaginibacter</taxon>
    </lineage>
</organism>
<dbReference type="InterPro" id="IPR036102">
    <property type="entry name" value="OsmC/Ohrsf"/>
</dbReference>
<evidence type="ECO:0000313" key="1">
    <source>
        <dbReference type="EMBL" id="SDD98371.1"/>
    </source>
</evidence>
<dbReference type="NCBIfam" id="TIGR03562">
    <property type="entry name" value="osmo_induc_OsmC"/>
    <property type="match status" value="1"/>
</dbReference>
<dbReference type="OrthoDB" id="9807532at2"/>
<name>A0A1G6Z766_9SPHI</name>
<dbReference type="InterPro" id="IPR015946">
    <property type="entry name" value="KH_dom-like_a/b"/>
</dbReference>
<keyword evidence="2" id="KW-1185">Reference proteome</keyword>
<dbReference type="PANTHER" id="PTHR42830">
    <property type="entry name" value="OSMOTICALLY INDUCIBLE FAMILY PROTEIN"/>
    <property type="match status" value="1"/>
</dbReference>
<dbReference type="GO" id="GO:0004601">
    <property type="term" value="F:peroxidase activity"/>
    <property type="evidence" value="ECO:0007669"/>
    <property type="project" value="InterPro"/>
</dbReference>
<evidence type="ECO:0000313" key="2">
    <source>
        <dbReference type="Proteomes" id="UP000199072"/>
    </source>
</evidence>
<dbReference type="InterPro" id="IPR003718">
    <property type="entry name" value="OsmC/Ohr_fam"/>
</dbReference>
<dbReference type="RefSeq" id="WP_091148111.1">
    <property type="nucleotide sequence ID" value="NZ_FNAI01000003.1"/>
</dbReference>
<dbReference type="AlphaFoldDB" id="A0A1G6Z766"/>
<dbReference type="Pfam" id="PF02566">
    <property type="entry name" value="OsmC"/>
    <property type="match status" value="1"/>
</dbReference>
<dbReference type="PANTHER" id="PTHR42830:SF1">
    <property type="entry name" value="OSMOTICALLY INDUCIBLE FAMILY PROTEIN"/>
    <property type="match status" value="1"/>
</dbReference>
<dbReference type="STRING" id="1391627.SAMN05216464_103241"/>
<protein>
    <submittedName>
        <fullName evidence="1">Osmotically inducible protein OsmC</fullName>
    </submittedName>
</protein>
<sequence length="148" mass="16247">MKQCAKAIWNGNGLEGNGRLSVQSQSVQQTPYSFNSRFNAAKGTNPEELLAAAHASDFTMKLSFILTEAGYPSRELTTTCSILFEKGQIVSSTLNLTANIPGIEQAIFNTCVNEANEFCPISRILNIEVFIHATLQALKQHHKKAVIF</sequence>
<dbReference type="GO" id="GO:0006979">
    <property type="term" value="P:response to oxidative stress"/>
    <property type="evidence" value="ECO:0007669"/>
    <property type="project" value="InterPro"/>
</dbReference>
<gene>
    <name evidence="1" type="ORF">SAMN05216464_103241</name>
</gene>
<dbReference type="Gene3D" id="3.30.300.20">
    <property type="match status" value="1"/>
</dbReference>
<accession>A0A1G6Z766</accession>
<dbReference type="InterPro" id="IPR052707">
    <property type="entry name" value="OsmC_Ohr_Peroxiredoxin"/>
</dbReference>
<dbReference type="EMBL" id="FNAI01000003">
    <property type="protein sequence ID" value="SDD98371.1"/>
    <property type="molecule type" value="Genomic_DNA"/>
</dbReference>
<reference evidence="1 2" key="1">
    <citation type="submission" date="2016-10" db="EMBL/GenBank/DDBJ databases">
        <authorList>
            <person name="de Groot N.N."/>
        </authorList>
    </citation>
    <scope>NUCLEOTIDE SEQUENCE [LARGE SCALE GENOMIC DNA]</scope>
    <source>
        <strain evidence="1 2">47C3B</strain>
    </source>
</reference>